<dbReference type="PANTHER" id="PTHR43884:SF20">
    <property type="entry name" value="ACYL-COA DEHYDROGENASE FADE28"/>
    <property type="match status" value="1"/>
</dbReference>
<dbReference type="Gene3D" id="1.20.140.10">
    <property type="entry name" value="Butyryl-CoA Dehydrogenase, subunit A, domain 3"/>
    <property type="match status" value="1"/>
</dbReference>
<dbReference type="PANTHER" id="PTHR43884">
    <property type="entry name" value="ACYL-COA DEHYDROGENASE"/>
    <property type="match status" value="1"/>
</dbReference>
<dbReference type="CDD" id="cd00567">
    <property type="entry name" value="ACAD"/>
    <property type="match status" value="1"/>
</dbReference>
<evidence type="ECO:0000313" key="11">
    <source>
        <dbReference type="Proteomes" id="UP000566324"/>
    </source>
</evidence>
<evidence type="ECO:0000256" key="6">
    <source>
        <dbReference type="RuleBase" id="RU362125"/>
    </source>
</evidence>
<dbReference type="InterPro" id="IPR009100">
    <property type="entry name" value="AcylCoA_DH/oxidase_NM_dom_sf"/>
</dbReference>
<name>A0A7W7B448_9SPHN</name>
<comment type="caution">
    <text evidence="10">The sequence shown here is derived from an EMBL/GenBank/DDBJ whole genome shotgun (WGS) entry which is preliminary data.</text>
</comment>
<organism evidence="10 11">
    <name type="scientific">Sphingosinicella soli</name>
    <dbReference type="NCBI Taxonomy" id="333708"/>
    <lineage>
        <taxon>Bacteria</taxon>
        <taxon>Pseudomonadati</taxon>
        <taxon>Pseudomonadota</taxon>
        <taxon>Alphaproteobacteria</taxon>
        <taxon>Sphingomonadales</taxon>
        <taxon>Sphingosinicellaceae</taxon>
        <taxon>Sphingosinicella</taxon>
    </lineage>
</organism>
<dbReference type="EMBL" id="JACHNZ010000023">
    <property type="protein sequence ID" value="MBB4632582.1"/>
    <property type="molecule type" value="Genomic_DNA"/>
</dbReference>
<feature type="domain" description="Acyl-CoA dehydrogenase/oxidase N-terminal" evidence="9">
    <location>
        <begin position="6"/>
        <end position="119"/>
    </location>
</feature>
<protein>
    <submittedName>
        <fullName evidence="10">Alkylation response protein AidB-like acyl-CoA dehydrogenase</fullName>
    </submittedName>
</protein>
<dbReference type="Gene3D" id="2.40.110.10">
    <property type="entry name" value="Butyryl-CoA Dehydrogenase, subunit A, domain 2"/>
    <property type="match status" value="1"/>
</dbReference>
<evidence type="ECO:0000259" key="8">
    <source>
        <dbReference type="Pfam" id="PF02770"/>
    </source>
</evidence>
<dbReference type="InterPro" id="IPR009075">
    <property type="entry name" value="AcylCo_DH/oxidase_C"/>
</dbReference>
<dbReference type="InterPro" id="IPR013786">
    <property type="entry name" value="AcylCoA_DH/ox_N"/>
</dbReference>
<dbReference type="InterPro" id="IPR006091">
    <property type="entry name" value="Acyl-CoA_Oxase/DH_mid-dom"/>
</dbReference>
<evidence type="ECO:0000256" key="5">
    <source>
        <dbReference type="ARBA" id="ARBA00023002"/>
    </source>
</evidence>
<dbReference type="GO" id="GO:0050660">
    <property type="term" value="F:flavin adenine dinucleotide binding"/>
    <property type="evidence" value="ECO:0007669"/>
    <property type="project" value="InterPro"/>
</dbReference>
<keyword evidence="11" id="KW-1185">Reference proteome</keyword>
<evidence type="ECO:0000259" key="9">
    <source>
        <dbReference type="Pfam" id="PF02771"/>
    </source>
</evidence>
<dbReference type="InterPro" id="IPR046373">
    <property type="entry name" value="Acyl-CoA_Oxase/DH_mid-dom_sf"/>
</dbReference>
<keyword evidence="4 6" id="KW-0274">FAD</keyword>
<dbReference type="GO" id="GO:0003995">
    <property type="term" value="F:acyl-CoA dehydrogenase activity"/>
    <property type="evidence" value="ECO:0007669"/>
    <property type="project" value="TreeGrafter"/>
</dbReference>
<comment type="cofactor">
    <cofactor evidence="1 6">
        <name>FAD</name>
        <dbReference type="ChEBI" id="CHEBI:57692"/>
    </cofactor>
</comment>
<dbReference type="AlphaFoldDB" id="A0A7W7B448"/>
<dbReference type="SUPFAM" id="SSF56645">
    <property type="entry name" value="Acyl-CoA dehydrogenase NM domain-like"/>
    <property type="match status" value="1"/>
</dbReference>
<evidence type="ECO:0000256" key="4">
    <source>
        <dbReference type="ARBA" id="ARBA00022827"/>
    </source>
</evidence>
<evidence type="ECO:0000313" key="10">
    <source>
        <dbReference type="EMBL" id="MBB4632582.1"/>
    </source>
</evidence>
<dbReference type="InterPro" id="IPR037069">
    <property type="entry name" value="AcylCoA_DH/ox_N_sf"/>
</dbReference>
<dbReference type="Pfam" id="PF00441">
    <property type="entry name" value="Acyl-CoA_dh_1"/>
    <property type="match status" value="1"/>
</dbReference>
<feature type="domain" description="Acyl-CoA dehydrogenase/oxidase C-terminal" evidence="7">
    <location>
        <begin position="233"/>
        <end position="373"/>
    </location>
</feature>
<dbReference type="InterPro" id="IPR036250">
    <property type="entry name" value="AcylCo_DH-like_C"/>
</dbReference>
<evidence type="ECO:0000256" key="2">
    <source>
        <dbReference type="ARBA" id="ARBA00009347"/>
    </source>
</evidence>
<sequence length="382" mass="41198">MQYSFTTEQNEFRGVLRRFFEQSSPPPVVRRLMETEAGWDRALWRDLNAQLGLCGVHVPEAYGGMGFGFVELGIVLEEMGRALLCAPFFSSAVLATNAILNGADEAQKAALLPGLVSGDTVAALAITEPDGNWDPGAVATTARQADGRYRLSGVKSFVIDGHSADLLIVLARLPGSKGEEGLSLFVVRGDAEGMRRTALQTLDPTRKLARIEFDGAEAELLGKPGEAAGPIARTLAQAAAMLANEMVGGAERLRESALDYANLRVQFGRPVSSFQAMKHKQADMLVDLELAKSAAYQAAQAVADDQPDFPAVASLAKASASDVYLQTAIHTIQIHGGIGFTWENDTHLWFKRAKSSEVLLGDAVWHREAMMRAWVDGGREVQ</sequence>
<evidence type="ECO:0000259" key="7">
    <source>
        <dbReference type="Pfam" id="PF00441"/>
    </source>
</evidence>
<dbReference type="Pfam" id="PF02771">
    <property type="entry name" value="Acyl-CoA_dh_N"/>
    <property type="match status" value="1"/>
</dbReference>
<gene>
    <name evidence="10" type="ORF">GGQ98_002208</name>
</gene>
<evidence type="ECO:0000256" key="1">
    <source>
        <dbReference type="ARBA" id="ARBA00001974"/>
    </source>
</evidence>
<evidence type="ECO:0000256" key="3">
    <source>
        <dbReference type="ARBA" id="ARBA00022630"/>
    </source>
</evidence>
<dbReference type="Proteomes" id="UP000566324">
    <property type="component" value="Unassembled WGS sequence"/>
</dbReference>
<accession>A0A7W7B448</accession>
<comment type="similarity">
    <text evidence="2 6">Belongs to the acyl-CoA dehydrogenase family.</text>
</comment>
<dbReference type="SUPFAM" id="SSF47203">
    <property type="entry name" value="Acyl-CoA dehydrogenase C-terminal domain-like"/>
    <property type="match status" value="1"/>
</dbReference>
<reference evidence="10 11" key="1">
    <citation type="submission" date="2020-08" db="EMBL/GenBank/DDBJ databases">
        <title>Genomic Encyclopedia of Type Strains, Phase IV (KMG-IV): sequencing the most valuable type-strain genomes for metagenomic binning, comparative biology and taxonomic classification.</title>
        <authorList>
            <person name="Goeker M."/>
        </authorList>
    </citation>
    <scope>NUCLEOTIDE SEQUENCE [LARGE SCALE GENOMIC DNA]</scope>
    <source>
        <strain evidence="10 11">DSM 17328</strain>
    </source>
</reference>
<keyword evidence="5 6" id="KW-0560">Oxidoreductase</keyword>
<dbReference type="Gene3D" id="1.10.540.10">
    <property type="entry name" value="Acyl-CoA dehydrogenase/oxidase, N-terminal domain"/>
    <property type="match status" value="1"/>
</dbReference>
<keyword evidence="3 6" id="KW-0285">Flavoprotein</keyword>
<proteinExistence type="inferred from homology"/>
<feature type="domain" description="Acyl-CoA oxidase/dehydrogenase middle" evidence="8">
    <location>
        <begin position="123"/>
        <end position="213"/>
    </location>
</feature>
<dbReference type="Pfam" id="PF02770">
    <property type="entry name" value="Acyl-CoA_dh_M"/>
    <property type="match status" value="1"/>
</dbReference>
<dbReference type="RefSeq" id="WP_184069394.1">
    <property type="nucleotide sequence ID" value="NZ_JACHNZ010000023.1"/>
</dbReference>